<comment type="caution">
    <text evidence="1">The sequence shown here is derived from an EMBL/GenBank/DDBJ whole genome shotgun (WGS) entry which is preliminary data.</text>
</comment>
<reference evidence="1 2" key="1">
    <citation type="journal article" date="2018" name="Evol. Lett.">
        <title>Horizontal gene cluster transfer increased hallucinogenic mushroom diversity.</title>
        <authorList>
            <person name="Reynolds H.T."/>
            <person name="Vijayakumar V."/>
            <person name="Gluck-Thaler E."/>
            <person name="Korotkin H.B."/>
            <person name="Matheny P.B."/>
            <person name="Slot J.C."/>
        </authorList>
    </citation>
    <scope>NUCLEOTIDE SEQUENCE [LARGE SCALE GENOMIC DNA]</scope>
    <source>
        <strain evidence="1 2">2629</strain>
    </source>
</reference>
<evidence type="ECO:0008006" key="3">
    <source>
        <dbReference type="Google" id="ProtNLM"/>
    </source>
</evidence>
<dbReference type="PANTHER" id="PTHR28027:SF2">
    <property type="entry name" value="TRANSCRIPTIONAL REGULATOR MIT1"/>
    <property type="match status" value="1"/>
</dbReference>
<protein>
    <recommendedName>
        <fullName evidence="3">Gti1/Pac2 family-domain-containing protein</fullName>
    </recommendedName>
</protein>
<dbReference type="OrthoDB" id="5572844at2759"/>
<name>A0A409W887_9AGAR</name>
<organism evidence="1 2">
    <name type="scientific">Panaeolus cyanescens</name>
    <dbReference type="NCBI Taxonomy" id="181874"/>
    <lineage>
        <taxon>Eukaryota</taxon>
        <taxon>Fungi</taxon>
        <taxon>Dikarya</taxon>
        <taxon>Basidiomycota</taxon>
        <taxon>Agaricomycotina</taxon>
        <taxon>Agaricomycetes</taxon>
        <taxon>Agaricomycetidae</taxon>
        <taxon>Agaricales</taxon>
        <taxon>Agaricineae</taxon>
        <taxon>Galeropsidaceae</taxon>
        <taxon>Panaeolus</taxon>
    </lineage>
</organism>
<evidence type="ECO:0000313" key="1">
    <source>
        <dbReference type="EMBL" id="PPQ74750.1"/>
    </source>
</evidence>
<proteinExistence type="predicted"/>
<dbReference type="GO" id="GO:0003677">
    <property type="term" value="F:DNA binding"/>
    <property type="evidence" value="ECO:0007669"/>
    <property type="project" value="TreeGrafter"/>
</dbReference>
<evidence type="ECO:0000313" key="2">
    <source>
        <dbReference type="Proteomes" id="UP000284842"/>
    </source>
</evidence>
<gene>
    <name evidence="1" type="ORF">CVT24_003857</name>
</gene>
<dbReference type="Proteomes" id="UP000284842">
    <property type="component" value="Unassembled WGS sequence"/>
</dbReference>
<sequence length="249" mass="29008">MSIASQPPTLYGYQVHKIEEALIVFHAVYLGILNMVSRRLDTEERRHIQPGCIYVWEERGQGPETTGVGIERWTDSISWGPSRVRDEFLYYQERRTPIHDHIEFSSDSDTATYAHCLLLRLRALSENFGYLTQEEQPHLYTVWDHPQLSRIRVPAGMYRSARTPRRSSRTQQARLEATLRVAMANIENEQQETISEERPMLPNRNANVHPVLAPLEFLTTLCPPRRHIIDEMALMQVSFNRDQRTSSHL</sequence>
<dbReference type="AlphaFoldDB" id="A0A409W887"/>
<dbReference type="PANTHER" id="PTHR28027">
    <property type="entry name" value="TRANSCRIPTIONAL REGULATOR MIT1"/>
    <property type="match status" value="1"/>
</dbReference>
<dbReference type="Pfam" id="PF09729">
    <property type="entry name" value="Gti1_Pac2"/>
    <property type="match status" value="1"/>
</dbReference>
<dbReference type="EMBL" id="NHTK01005729">
    <property type="protein sequence ID" value="PPQ74750.1"/>
    <property type="molecule type" value="Genomic_DNA"/>
</dbReference>
<accession>A0A409W887</accession>
<dbReference type="InterPro" id="IPR018608">
    <property type="entry name" value="Gti1/Pac2"/>
</dbReference>
<keyword evidence="2" id="KW-1185">Reference proteome</keyword>
<dbReference type="InParanoid" id="A0A409W887"/>